<dbReference type="OrthoDB" id="9801625at2"/>
<dbReference type="Proteomes" id="UP000004095">
    <property type="component" value="Unassembled WGS sequence"/>
</dbReference>
<keyword evidence="3" id="KW-1185">Reference proteome</keyword>
<dbReference type="EMBL" id="AAWS01000046">
    <property type="protein sequence ID" value="EAY25558.1"/>
    <property type="molecule type" value="Genomic_DNA"/>
</dbReference>
<comment type="caution">
    <text evidence="2">The sequence shown here is derived from an EMBL/GenBank/DDBJ whole genome shotgun (WGS) entry which is preliminary data.</text>
</comment>
<dbReference type="SUPFAM" id="SSF54637">
    <property type="entry name" value="Thioesterase/thiol ester dehydrase-isomerase"/>
    <property type="match status" value="1"/>
</dbReference>
<accession>A1ZVL5</accession>
<protein>
    <submittedName>
        <fullName evidence="2">MaoC family protein</fullName>
    </submittedName>
</protein>
<reference evidence="2 3" key="1">
    <citation type="submission" date="2007-01" db="EMBL/GenBank/DDBJ databases">
        <authorList>
            <person name="Haygood M."/>
            <person name="Podell S."/>
            <person name="Anderson C."/>
            <person name="Hopkinson B."/>
            <person name="Roe K."/>
            <person name="Barbeau K."/>
            <person name="Gaasterland T."/>
            <person name="Ferriera S."/>
            <person name="Johnson J."/>
            <person name="Kravitz S."/>
            <person name="Beeson K."/>
            <person name="Sutton G."/>
            <person name="Rogers Y.-H."/>
            <person name="Friedman R."/>
            <person name="Frazier M."/>
            <person name="Venter J.C."/>
        </authorList>
    </citation>
    <scope>NUCLEOTIDE SEQUENCE [LARGE SCALE GENOMIC DNA]</scope>
    <source>
        <strain evidence="2 3">ATCC 23134</strain>
    </source>
</reference>
<dbReference type="CDD" id="cd03449">
    <property type="entry name" value="R_hydratase"/>
    <property type="match status" value="1"/>
</dbReference>
<evidence type="ECO:0000259" key="1">
    <source>
        <dbReference type="Pfam" id="PF01575"/>
    </source>
</evidence>
<dbReference type="InterPro" id="IPR029069">
    <property type="entry name" value="HotDog_dom_sf"/>
</dbReference>
<dbReference type="GO" id="GO:0006633">
    <property type="term" value="P:fatty acid biosynthetic process"/>
    <property type="evidence" value="ECO:0007669"/>
    <property type="project" value="TreeGrafter"/>
</dbReference>
<sequence length="134" mass="15305">MIEQNEEYRHSFSFTQDDVIKFSEVTGDKNPIHLDADYAANTPFSQPIMHGFLAGSIFSKVFGTLFPGEGTIYMKQTMEFRRPMFVNKEYEAVFKVTDINREKHRAVISTSIVNKEDGKEAVNGEAMLMNKGRI</sequence>
<evidence type="ECO:0000313" key="3">
    <source>
        <dbReference type="Proteomes" id="UP000004095"/>
    </source>
</evidence>
<dbReference type="InterPro" id="IPR002539">
    <property type="entry name" value="MaoC-like_dom"/>
</dbReference>
<dbReference type="PANTHER" id="PTHR43437">
    <property type="entry name" value="HYDROXYACYL-THIOESTER DEHYDRATASE TYPE 2, MITOCHONDRIAL-RELATED"/>
    <property type="match status" value="1"/>
</dbReference>
<dbReference type="PANTHER" id="PTHR43437:SF3">
    <property type="entry name" value="HYDROXYACYL-THIOESTER DEHYDRATASE TYPE 2, MITOCHONDRIAL"/>
    <property type="match status" value="1"/>
</dbReference>
<dbReference type="Pfam" id="PF01575">
    <property type="entry name" value="MaoC_dehydratas"/>
    <property type="match status" value="1"/>
</dbReference>
<evidence type="ECO:0000313" key="2">
    <source>
        <dbReference type="EMBL" id="EAY25558.1"/>
    </source>
</evidence>
<dbReference type="GO" id="GO:0019171">
    <property type="term" value="F:(3R)-hydroxyacyl-[acyl-carrier-protein] dehydratase activity"/>
    <property type="evidence" value="ECO:0007669"/>
    <property type="project" value="TreeGrafter"/>
</dbReference>
<dbReference type="eggNOG" id="COG2030">
    <property type="taxonomic scope" value="Bacteria"/>
</dbReference>
<proteinExistence type="predicted"/>
<dbReference type="RefSeq" id="WP_002702561.1">
    <property type="nucleotide sequence ID" value="NZ_AAWS01000046.1"/>
</dbReference>
<dbReference type="InterPro" id="IPR050965">
    <property type="entry name" value="UPF0336/Enoyl-CoA_hydratase"/>
</dbReference>
<name>A1ZVL5_MICM2</name>
<dbReference type="Gene3D" id="3.10.129.10">
    <property type="entry name" value="Hotdog Thioesterase"/>
    <property type="match status" value="1"/>
</dbReference>
<dbReference type="AlphaFoldDB" id="A1ZVL5"/>
<organism evidence="2 3">
    <name type="scientific">Microscilla marina ATCC 23134</name>
    <dbReference type="NCBI Taxonomy" id="313606"/>
    <lineage>
        <taxon>Bacteria</taxon>
        <taxon>Pseudomonadati</taxon>
        <taxon>Bacteroidota</taxon>
        <taxon>Cytophagia</taxon>
        <taxon>Cytophagales</taxon>
        <taxon>Microscillaceae</taxon>
        <taxon>Microscilla</taxon>
    </lineage>
</organism>
<feature type="domain" description="MaoC-like" evidence="1">
    <location>
        <begin position="3"/>
        <end position="110"/>
    </location>
</feature>
<gene>
    <name evidence="2" type="ORF">M23134_00656</name>
</gene>